<evidence type="ECO:0000256" key="5">
    <source>
        <dbReference type="ARBA" id="ARBA00022741"/>
    </source>
</evidence>
<keyword evidence="8" id="KW-0902">Two-component regulatory system</keyword>
<dbReference type="Gene3D" id="3.30.565.10">
    <property type="entry name" value="Histidine kinase-like ATPase, C-terminal domain"/>
    <property type="match status" value="1"/>
</dbReference>
<evidence type="ECO:0000256" key="1">
    <source>
        <dbReference type="ARBA" id="ARBA00000085"/>
    </source>
</evidence>
<dbReference type="GO" id="GO:0009927">
    <property type="term" value="F:histidine phosphotransfer kinase activity"/>
    <property type="evidence" value="ECO:0007669"/>
    <property type="project" value="TreeGrafter"/>
</dbReference>
<dbReference type="EC" id="2.7.13.3" evidence="2"/>
<dbReference type="InterPro" id="IPR025847">
    <property type="entry name" value="MEDS_domain"/>
</dbReference>
<sequence length="434" mass="49274">MQKSIPLTKSISVENGAHILYFYKTQSAYLENVVSFIEMGLNMGQHVIYIDSLQNYTALRELLEASRRASFLEQMTYVNNFKFYMMYRDFHFERVLQNLKDVVEPHLGAGRSIRLWGHVDWQAQEDIVERLHTYECSCDITVSDLGFLTVCAYDSGTVPSAVMIEMMRSHPLLMTDVDMVKSSLYASRRNSITLPSLSVQSELETERDLYKEKLDFVHVISHEVRNPLTVIKAYASLLKDATPADSAHVDKLSSIIDYCTVIDHEISDIIRTEHMLSSDALWAKKLIRPRELMQEVLEIMAAKARTQNVTLVSEIHLEEAATICANRSGFKLILSNLLSNAIKYSYEGGQVMIRAYQVDRSLTVEVIDDGCGMSAEQKGRLFQKYQKMNDKASGQGIGLFMVKKLVDAFSGTIEVESELECGSCFRVRFPAETD</sequence>
<dbReference type="SUPFAM" id="SSF55874">
    <property type="entry name" value="ATPase domain of HSP90 chaperone/DNA topoisomerase II/histidine kinase"/>
    <property type="match status" value="1"/>
</dbReference>
<protein>
    <recommendedName>
        <fullName evidence="2">histidine kinase</fullName>
        <ecNumber evidence="2">2.7.13.3</ecNumber>
    </recommendedName>
</protein>
<evidence type="ECO:0000256" key="7">
    <source>
        <dbReference type="ARBA" id="ARBA00022840"/>
    </source>
</evidence>
<dbReference type="Pfam" id="PF14417">
    <property type="entry name" value="MEDS"/>
    <property type="match status" value="1"/>
</dbReference>
<organism evidence="9 10">
    <name type="scientific">Alicyclobacillus acidoterrestris (strain ATCC 49025 / DSM 3922 / CIP 106132 / NCIMB 13137 / GD3B)</name>
    <dbReference type="NCBI Taxonomy" id="1356854"/>
    <lineage>
        <taxon>Bacteria</taxon>
        <taxon>Bacillati</taxon>
        <taxon>Bacillota</taxon>
        <taxon>Bacilli</taxon>
        <taxon>Bacillales</taxon>
        <taxon>Alicyclobacillaceae</taxon>
        <taxon>Alicyclobacillus</taxon>
    </lineage>
</organism>
<dbReference type="KEGG" id="aaco:K1I37_00925"/>
<dbReference type="PRINTS" id="PR00344">
    <property type="entry name" value="BCTRLSENSOR"/>
</dbReference>
<proteinExistence type="predicted"/>
<dbReference type="eggNOG" id="COG5002">
    <property type="taxonomic scope" value="Bacteria"/>
</dbReference>
<evidence type="ECO:0000256" key="8">
    <source>
        <dbReference type="ARBA" id="ARBA00023012"/>
    </source>
</evidence>
<comment type="catalytic activity">
    <reaction evidence="1">
        <text>ATP + protein L-histidine = ADP + protein N-phospho-L-histidine.</text>
        <dbReference type="EC" id="2.7.13.3"/>
    </reaction>
</comment>
<gene>
    <name evidence="9" type="ORF">K1I37_00925</name>
</gene>
<dbReference type="SMART" id="SM00388">
    <property type="entry name" value="HisKA"/>
    <property type="match status" value="1"/>
</dbReference>
<dbReference type="InterPro" id="IPR004358">
    <property type="entry name" value="Sig_transdc_His_kin-like_C"/>
</dbReference>
<dbReference type="CDD" id="cd00082">
    <property type="entry name" value="HisKA"/>
    <property type="match status" value="1"/>
</dbReference>
<dbReference type="InterPro" id="IPR003661">
    <property type="entry name" value="HisK_dim/P_dom"/>
</dbReference>
<evidence type="ECO:0000256" key="3">
    <source>
        <dbReference type="ARBA" id="ARBA00022553"/>
    </source>
</evidence>
<evidence type="ECO:0000313" key="10">
    <source>
        <dbReference type="Proteomes" id="UP000829401"/>
    </source>
</evidence>
<dbReference type="InterPro" id="IPR036097">
    <property type="entry name" value="HisK_dim/P_sf"/>
</dbReference>
<evidence type="ECO:0000256" key="2">
    <source>
        <dbReference type="ARBA" id="ARBA00012438"/>
    </source>
</evidence>
<dbReference type="PANTHER" id="PTHR43047">
    <property type="entry name" value="TWO-COMPONENT HISTIDINE PROTEIN KINASE"/>
    <property type="match status" value="1"/>
</dbReference>
<dbReference type="STRING" id="1356854.N007_20905"/>
<dbReference type="OrthoDB" id="9815750at2"/>
<dbReference type="SUPFAM" id="SSF47384">
    <property type="entry name" value="Homodimeric domain of signal transducing histidine kinase"/>
    <property type="match status" value="1"/>
</dbReference>
<dbReference type="InterPro" id="IPR003594">
    <property type="entry name" value="HATPase_dom"/>
</dbReference>
<dbReference type="CDD" id="cd00075">
    <property type="entry name" value="HATPase"/>
    <property type="match status" value="1"/>
</dbReference>
<dbReference type="PANTHER" id="PTHR43047:SF72">
    <property type="entry name" value="OSMOSENSING HISTIDINE PROTEIN KINASE SLN1"/>
    <property type="match status" value="1"/>
</dbReference>
<dbReference type="Pfam" id="PF02518">
    <property type="entry name" value="HATPase_c"/>
    <property type="match status" value="1"/>
</dbReference>
<dbReference type="InterPro" id="IPR036890">
    <property type="entry name" value="HATPase_C_sf"/>
</dbReference>
<keyword evidence="10" id="KW-1185">Reference proteome</keyword>
<accession>A0A9E7CR45</accession>
<dbReference type="GO" id="GO:0005886">
    <property type="term" value="C:plasma membrane"/>
    <property type="evidence" value="ECO:0007669"/>
    <property type="project" value="TreeGrafter"/>
</dbReference>
<dbReference type="Pfam" id="PF00512">
    <property type="entry name" value="HisKA"/>
    <property type="match status" value="1"/>
</dbReference>
<evidence type="ECO:0000256" key="6">
    <source>
        <dbReference type="ARBA" id="ARBA00022777"/>
    </source>
</evidence>
<dbReference type="EMBL" id="CP080467">
    <property type="protein sequence ID" value="UNO49164.1"/>
    <property type="molecule type" value="Genomic_DNA"/>
</dbReference>
<dbReference type="Proteomes" id="UP000829401">
    <property type="component" value="Chromosome"/>
</dbReference>
<dbReference type="PROSITE" id="PS50109">
    <property type="entry name" value="HIS_KIN"/>
    <property type="match status" value="1"/>
</dbReference>
<dbReference type="Gene3D" id="1.10.287.130">
    <property type="match status" value="1"/>
</dbReference>
<dbReference type="GO" id="GO:0005524">
    <property type="term" value="F:ATP binding"/>
    <property type="evidence" value="ECO:0007669"/>
    <property type="project" value="UniProtKB-KW"/>
</dbReference>
<keyword evidence="3" id="KW-0597">Phosphoprotein</keyword>
<keyword evidence="5" id="KW-0547">Nucleotide-binding</keyword>
<evidence type="ECO:0000313" key="9">
    <source>
        <dbReference type="EMBL" id="UNO49164.1"/>
    </source>
</evidence>
<name>T0CDJ8_ALIAG</name>
<dbReference type="RefSeq" id="WP_021295493.1">
    <property type="nucleotide sequence ID" value="NZ_AURB01000069.1"/>
</dbReference>
<dbReference type="GO" id="GO:0000155">
    <property type="term" value="F:phosphorelay sensor kinase activity"/>
    <property type="evidence" value="ECO:0007669"/>
    <property type="project" value="InterPro"/>
</dbReference>
<dbReference type="AlphaFoldDB" id="T0CDJ8"/>
<keyword evidence="7" id="KW-0067">ATP-binding</keyword>
<dbReference type="SMART" id="SM00387">
    <property type="entry name" value="HATPase_c"/>
    <property type="match status" value="1"/>
</dbReference>
<keyword evidence="6" id="KW-0418">Kinase</keyword>
<reference evidence="10" key="1">
    <citation type="journal article" date="2022" name="G3 (Bethesda)">
        <title>Unveiling the complete genome sequence of Alicyclobacillus acidoterrestris DSM 3922T, a taint-producing strain.</title>
        <authorList>
            <person name="Leonardo I.C."/>
            <person name="Barreto Crespo M.T."/>
            <person name="Gaspar F.B."/>
        </authorList>
    </citation>
    <scope>NUCLEOTIDE SEQUENCE [LARGE SCALE GENOMIC DNA]</scope>
    <source>
        <strain evidence="10">DSM 3922</strain>
    </source>
</reference>
<accession>T0CDJ8</accession>
<evidence type="ECO:0000256" key="4">
    <source>
        <dbReference type="ARBA" id="ARBA00022679"/>
    </source>
</evidence>
<keyword evidence="4" id="KW-0808">Transferase</keyword>
<dbReference type="InterPro" id="IPR005467">
    <property type="entry name" value="His_kinase_dom"/>
</dbReference>